<keyword evidence="2" id="KW-1185">Reference proteome</keyword>
<dbReference type="Proteomes" id="UP000821866">
    <property type="component" value="Chromosome 3"/>
</dbReference>
<reference evidence="1" key="1">
    <citation type="journal article" date="2020" name="Cell">
        <title>Large-Scale Comparative Analyses of Tick Genomes Elucidate Their Genetic Diversity and Vector Capacities.</title>
        <authorList>
            <consortium name="Tick Genome and Microbiome Consortium (TIGMIC)"/>
            <person name="Jia N."/>
            <person name="Wang J."/>
            <person name="Shi W."/>
            <person name="Du L."/>
            <person name="Sun Y."/>
            <person name="Zhan W."/>
            <person name="Jiang J.F."/>
            <person name="Wang Q."/>
            <person name="Zhang B."/>
            <person name="Ji P."/>
            <person name="Bell-Sakyi L."/>
            <person name="Cui X.M."/>
            <person name="Yuan T.T."/>
            <person name="Jiang B.G."/>
            <person name="Yang W.F."/>
            <person name="Lam T.T."/>
            <person name="Chang Q.C."/>
            <person name="Ding S.J."/>
            <person name="Wang X.J."/>
            <person name="Zhu J.G."/>
            <person name="Ruan X.D."/>
            <person name="Zhao L."/>
            <person name="Wei J.T."/>
            <person name="Ye R.Z."/>
            <person name="Que T.C."/>
            <person name="Du C.H."/>
            <person name="Zhou Y.H."/>
            <person name="Cheng J.X."/>
            <person name="Dai P.F."/>
            <person name="Guo W.B."/>
            <person name="Han X.H."/>
            <person name="Huang E.J."/>
            <person name="Li L.F."/>
            <person name="Wei W."/>
            <person name="Gao Y.C."/>
            <person name="Liu J.Z."/>
            <person name="Shao H.Z."/>
            <person name="Wang X."/>
            <person name="Wang C.C."/>
            <person name="Yang T.C."/>
            <person name="Huo Q.B."/>
            <person name="Li W."/>
            <person name="Chen H.Y."/>
            <person name="Chen S.E."/>
            <person name="Zhou L.G."/>
            <person name="Ni X.B."/>
            <person name="Tian J.H."/>
            <person name="Sheng Y."/>
            <person name="Liu T."/>
            <person name="Pan Y.S."/>
            <person name="Xia L.Y."/>
            <person name="Li J."/>
            <person name="Zhao F."/>
            <person name="Cao W.C."/>
        </authorList>
    </citation>
    <scope>NUCLEOTIDE SEQUENCE</scope>
    <source>
        <strain evidence="1">Rmic-2018</strain>
    </source>
</reference>
<comment type="caution">
    <text evidence="1">The sequence shown here is derived from an EMBL/GenBank/DDBJ whole genome shotgun (WGS) entry which is preliminary data.</text>
</comment>
<organism evidence="1 2">
    <name type="scientific">Rhipicephalus microplus</name>
    <name type="common">Cattle tick</name>
    <name type="synonym">Boophilus microplus</name>
    <dbReference type="NCBI Taxonomy" id="6941"/>
    <lineage>
        <taxon>Eukaryota</taxon>
        <taxon>Metazoa</taxon>
        <taxon>Ecdysozoa</taxon>
        <taxon>Arthropoda</taxon>
        <taxon>Chelicerata</taxon>
        <taxon>Arachnida</taxon>
        <taxon>Acari</taxon>
        <taxon>Parasitiformes</taxon>
        <taxon>Ixodida</taxon>
        <taxon>Ixodoidea</taxon>
        <taxon>Ixodidae</taxon>
        <taxon>Rhipicephalinae</taxon>
        <taxon>Rhipicephalus</taxon>
        <taxon>Boophilus</taxon>
    </lineage>
</organism>
<dbReference type="AlphaFoldDB" id="A0A9J6E615"/>
<proteinExistence type="predicted"/>
<gene>
    <name evidence="1" type="ORF">HPB51_001286</name>
</gene>
<dbReference type="EMBL" id="JABSTU010000005">
    <property type="protein sequence ID" value="KAH8029561.1"/>
    <property type="molecule type" value="Genomic_DNA"/>
</dbReference>
<evidence type="ECO:0000313" key="1">
    <source>
        <dbReference type="EMBL" id="KAH8029561.1"/>
    </source>
</evidence>
<protein>
    <submittedName>
        <fullName evidence="1">Uncharacterized protein</fullName>
    </submittedName>
</protein>
<evidence type="ECO:0000313" key="2">
    <source>
        <dbReference type="Proteomes" id="UP000821866"/>
    </source>
</evidence>
<name>A0A9J6E615_RHIMP</name>
<accession>A0A9J6E615</accession>
<sequence>MKCCAYIYADEDPIIIDWVECVQRSLTVPVGDTGNHATGEDHDNCASLGAASEAEKTVEDSGGEIGTNAKVDAALSMASCSCLSDHNEVSYSESYPVEQAPPAEEKEYHCHTCGDPAYACVLNEAVTSHRIIALFFLNIWLPRANGQSTGAAPRPLSFATILQPTLALPPYFDPPLPPFCSSNIESWFQDFEAVLELNNIGLQ</sequence>
<reference evidence="1" key="2">
    <citation type="submission" date="2021-09" db="EMBL/GenBank/DDBJ databases">
        <authorList>
            <person name="Jia N."/>
            <person name="Wang J."/>
            <person name="Shi W."/>
            <person name="Du L."/>
            <person name="Sun Y."/>
            <person name="Zhan W."/>
            <person name="Jiang J."/>
            <person name="Wang Q."/>
            <person name="Zhang B."/>
            <person name="Ji P."/>
            <person name="Sakyi L.B."/>
            <person name="Cui X."/>
            <person name="Yuan T."/>
            <person name="Jiang B."/>
            <person name="Yang W."/>
            <person name="Lam T.T.-Y."/>
            <person name="Chang Q."/>
            <person name="Ding S."/>
            <person name="Wang X."/>
            <person name="Zhu J."/>
            <person name="Ruan X."/>
            <person name="Zhao L."/>
            <person name="Wei J."/>
            <person name="Que T."/>
            <person name="Du C."/>
            <person name="Cheng J."/>
            <person name="Dai P."/>
            <person name="Han X."/>
            <person name="Huang E."/>
            <person name="Gao Y."/>
            <person name="Liu J."/>
            <person name="Shao H."/>
            <person name="Ye R."/>
            <person name="Li L."/>
            <person name="Wei W."/>
            <person name="Wang X."/>
            <person name="Wang C."/>
            <person name="Huo Q."/>
            <person name="Li W."/>
            <person name="Guo W."/>
            <person name="Chen H."/>
            <person name="Chen S."/>
            <person name="Zhou L."/>
            <person name="Zhou L."/>
            <person name="Ni X."/>
            <person name="Tian J."/>
            <person name="Zhou Y."/>
            <person name="Sheng Y."/>
            <person name="Liu T."/>
            <person name="Pan Y."/>
            <person name="Xia L."/>
            <person name="Li J."/>
            <person name="Zhao F."/>
            <person name="Cao W."/>
        </authorList>
    </citation>
    <scope>NUCLEOTIDE SEQUENCE</scope>
    <source>
        <strain evidence="1">Rmic-2018</strain>
        <tissue evidence="1">Larvae</tissue>
    </source>
</reference>